<proteinExistence type="predicted"/>
<organism evidence="4 5">
    <name type="scientific">Scophthalmus maximus</name>
    <name type="common">Turbot</name>
    <name type="synonym">Psetta maxima</name>
    <dbReference type="NCBI Taxonomy" id="52904"/>
    <lineage>
        <taxon>Eukaryota</taxon>
        <taxon>Metazoa</taxon>
        <taxon>Chordata</taxon>
        <taxon>Craniata</taxon>
        <taxon>Vertebrata</taxon>
        <taxon>Euteleostomi</taxon>
        <taxon>Actinopterygii</taxon>
        <taxon>Neopterygii</taxon>
        <taxon>Teleostei</taxon>
        <taxon>Neoteleostei</taxon>
        <taxon>Acanthomorphata</taxon>
        <taxon>Carangaria</taxon>
        <taxon>Pleuronectiformes</taxon>
        <taxon>Pleuronectoidei</taxon>
        <taxon>Scophthalmidae</taxon>
        <taxon>Scophthalmus</taxon>
    </lineage>
</organism>
<dbReference type="GeneTree" id="ENSGT01120000272476"/>
<dbReference type="Proteomes" id="UP000694558">
    <property type="component" value="Chromosome 8"/>
</dbReference>
<keyword evidence="1" id="KW-1015">Disulfide bond</keyword>
<dbReference type="PANTHER" id="PTHR24271">
    <property type="entry name" value="KALLIKREIN-RELATED"/>
    <property type="match status" value="1"/>
</dbReference>
<dbReference type="GO" id="GO:0030141">
    <property type="term" value="C:secretory granule"/>
    <property type="evidence" value="ECO:0007669"/>
    <property type="project" value="TreeGrafter"/>
</dbReference>
<evidence type="ECO:0000256" key="2">
    <source>
        <dbReference type="SAM" id="SignalP"/>
    </source>
</evidence>
<accession>A0A8D3DID8</accession>
<dbReference type="GO" id="GO:0003073">
    <property type="term" value="P:regulation of systemic arterial blood pressure"/>
    <property type="evidence" value="ECO:0007669"/>
    <property type="project" value="TreeGrafter"/>
</dbReference>
<name>A0A8D3DID8_SCOMX</name>
<sequence>SAAMTRLRLLLVSAWLSVTVSTGMDVQKRIVGGNECERHYHVHLRIVFADGTSSFCGGTLISDQWIVTAAHYLFPSSSSSSLEPALTPKLHCADFKLVDCKSLIQRLKADIPERYSRRSHQHWFCAKTDLGDSGGGAVFEDKIYGVVSFTGDPKYVCREDIGIMDLCNQDYRKWIDDTIKT</sequence>
<dbReference type="InterPro" id="IPR009003">
    <property type="entry name" value="Peptidase_S1_PA"/>
</dbReference>
<protein>
    <recommendedName>
        <fullName evidence="3">Peptidase S1 domain-containing protein</fullName>
    </recommendedName>
</protein>
<feature type="signal peptide" evidence="2">
    <location>
        <begin position="1"/>
        <end position="23"/>
    </location>
</feature>
<dbReference type="Ensembl" id="ENSSMAT00000063432.1">
    <property type="protein sequence ID" value="ENSSMAP00000059297.1"/>
    <property type="gene ID" value="ENSSMAG00000031851.1"/>
</dbReference>
<evidence type="ECO:0000313" key="4">
    <source>
        <dbReference type="Ensembl" id="ENSSMAP00000059297.1"/>
    </source>
</evidence>
<dbReference type="InterPro" id="IPR043504">
    <property type="entry name" value="Peptidase_S1_PA_chymotrypsin"/>
</dbReference>
<feature type="domain" description="Peptidase S1" evidence="3">
    <location>
        <begin position="30"/>
        <end position="71"/>
    </location>
</feature>
<dbReference type="Gene3D" id="2.40.10.10">
    <property type="entry name" value="Trypsin-like serine proteases"/>
    <property type="match status" value="2"/>
</dbReference>
<gene>
    <name evidence="4" type="primary">LOC118313215</name>
</gene>
<dbReference type="AlphaFoldDB" id="A0A8D3DID8"/>
<dbReference type="GO" id="GO:0004252">
    <property type="term" value="F:serine-type endopeptidase activity"/>
    <property type="evidence" value="ECO:0007669"/>
    <property type="project" value="InterPro"/>
</dbReference>
<dbReference type="PANTHER" id="PTHR24271:SF94">
    <property type="entry name" value="KALLIKREIN-2"/>
    <property type="match status" value="1"/>
</dbReference>
<dbReference type="InterPro" id="IPR001254">
    <property type="entry name" value="Trypsin_dom"/>
</dbReference>
<dbReference type="SUPFAM" id="SSF50494">
    <property type="entry name" value="Trypsin-like serine proteases"/>
    <property type="match status" value="1"/>
</dbReference>
<reference evidence="4" key="1">
    <citation type="submission" date="2023-05" db="EMBL/GenBank/DDBJ databases">
        <title>High-quality long-read genome of Scophthalmus maximus.</title>
        <authorList>
            <person name="Lien S."/>
            <person name="Martinez P."/>
        </authorList>
    </citation>
    <scope>NUCLEOTIDE SEQUENCE [LARGE SCALE GENOMIC DNA]</scope>
</reference>
<keyword evidence="2" id="KW-0732">Signal</keyword>
<evidence type="ECO:0000256" key="1">
    <source>
        <dbReference type="ARBA" id="ARBA00023157"/>
    </source>
</evidence>
<evidence type="ECO:0000313" key="5">
    <source>
        <dbReference type="Proteomes" id="UP000694558"/>
    </source>
</evidence>
<feature type="chain" id="PRO_5034838906" description="Peptidase S1 domain-containing protein" evidence="2">
    <location>
        <begin position="24"/>
        <end position="181"/>
    </location>
</feature>
<dbReference type="Pfam" id="PF00089">
    <property type="entry name" value="Trypsin"/>
    <property type="match status" value="1"/>
</dbReference>
<reference evidence="4" key="2">
    <citation type="submission" date="2025-08" db="UniProtKB">
        <authorList>
            <consortium name="Ensembl"/>
        </authorList>
    </citation>
    <scope>IDENTIFICATION</scope>
</reference>
<evidence type="ECO:0000259" key="3">
    <source>
        <dbReference type="Pfam" id="PF00089"/>
    </source>
</evidence>
<dbReference type="GO" id="GO:0031638">
    <property type="term" value="P:zymogen activation"/>
    <property type="evidence" value="ECO:0007669"/>
    <property type="project" value="TreeGrafter"/>
</dbReference>